<sequence>MTGKSKARSRRPARLLFAAWTVLICAALLLPYDLDRTPVGPGFDKVAHTAMFTVLGVLAQAAFPWLSLLFILPLAVGLECAQRLVPGRTYDRVDLHANLIGVLLGTLLAESSWRLKR</sequence>
<protein>
    <submittedName>
        <fullName evidence="3">VanZ family protein</fullName>
    </submittedName>
</protein>
<feature type="domain" description="VanZ-like" evidence="2">
    <location>
        <begin position="45"/>
        <end position="109"/>
    </location>
</feature>
<dbReference type="InterPro" id="IPR006976">
    <property type="entry name" value="VanZ-like"/>
</dbReference>
<evidence type="ECO:0000256" key="1">
    <source>
        <dbReference type="SAM" id="Phobius"/>
    </source>
</evidence>
<comment type="caution">
    <text evidence="3">The sequence shown here is derived from an EMBL/GenBank/DDBJ whole genome shotgun (WGS) entry which is preliminary data.</text>
</comment>
<dbReference type="EMBL" id="DSBX01000077">
    <property type="protein sequence ID" value="HDQ99050.1"/>
    <property type="molecule type" value="Genomic_DNA"/>
</dbReference>
<gene>
    <name evidence="3" type="ORF">ENN51_02010</name>
</gene>
<feature type="transmembrane region" description="Helical" evidence="1">
    <location>
        <begin position="12"/>
        <end position="32"/>
    </location>
</feature>
<dbReference type="AlphaFoldDB" id="A0A7V0XEX6"/>
<feature type="transmembrane region" description="Helical" evidence="1">
    <location>
        <begin position="52"/>
        <end position="76"/>
    </location>
</feature>
<keyword evidence="1" id="KW-0472">Membrane</keyword>
<evidence type="ECO:0000313" key="3">
    <source>
        <dbReference type="EMBL" id="HDQ99050.1"/>
    </source>
</evidence>
<accession>A0A7V0XEX6</accession>
<keyword evidence="1" id="KW-1133">Transmembrane helix</keyword>
<dbReference type="Proteomes" id="UP000885672">
    <property type="component" value="Unassembled WGS sequence"/>
</dbReference>
<organism evidence="3">
    <name type="scientific">candidate division WOR-3 bacterium</name>
    <dbReference type="NCBI Taxonomy" id="2052148"/>
    <lineage>
        <taxon>Bacteria</taxon>
        <taxon>Bacteria division WOR-3</taxon>
    </lineage>
</organism>
<dbReference type="PANTHER" id="PTHR28008">
    <property type="entry name" value="DOMAIN PROTEIN, PUTATIVE (AFU_ORTHOLOGUE AFUA_3G10980)-RELATED"/>
    <property type="match status" value="1"/>
</dbReference>
<reference evidence="3" key="1">
    <citation type="journal article" date="2020" name="mSystems">
        <title>Genome- and Community-Level Interaction Insights into Carbon Utilization and Element Cycling Functions of Hydrothermarchaeota in Hydrothermal Sediment.</title>
        <authorList>
            <person name="Zhou Z."/>
            <person name="Liu Y."/>
            <person name="Xu W."/>
            <person name="Pan J."/>
            <person name="Luo Z.H."/>
            <person name="Li M."/>
        </authorList>
    </citation>
    <scope>NUCLEOTIDE SEQUENCE [LARGE SCALE GENOMIC DNA]</scope>
    <source>
        <strain evidence="3">SpSt-1182</strain>
    </source>
</reference>
<name>A0A7V0XEX6_UNCW3</name>
<dbReference type="Pfam" id="PF04892">
    <property type="entry name" value="VanZ"/>
    <property type="match status" value="1"/>
</dbReference>
<proteinExistence type="predicted"/>
<evidence type="ECO:0000259" key="2">
    <source>
        <dbReference type="Pfam" id="PF04892"/>
    </source>
</evidence>
<dbReference type="PANTHER" id="PTHR28008:SF1">
    <property type="entry name" value="DOMAIN PROTEIN, PUTATIVE (AFU_ORTHOLOGUE AFUA_3G10980)-RELATED"/>
    <property type="match status" value="1"/>
</dbReference>
<keyword evidence="1" id="KW-0812">Transmembrane</keyword>